<dbReference type="Proteomes" id="UP000016936">
    <property type="component" value="Unassembled WGS sequence"/>
</dbReference>
<evidence type="ECO:0000313" key="2">
    <source>
        <dbReference type="Proteomes" id="UP000016936"/>
    </source>
</evidence>
<evidence type="ECO:0000313" key="1">
    <source>
        <dbReference type="EMBL" id="EMD87878.1"/>
    </source>
</evidence>
<dbReference type="EMBL" id="KB445581">
    <property type="protein sequence ID" value="EMD87878.1"/>
    <property type="molecule type" value="Genomic_DNA"/>
</dbReference>
<reference evidence="2" key="2">
    <citation type="journal article" date="2013" name="PLoS Genet.">
        <title>Comparative genome structure, secondary metabolite, and effector coding capacity across Cochliobolus pathogens.</title>
        <authorList>
            <person name="Condon B.J."/>
            <person name="Leng Y."/>
            <person name="Wu D."/>
            <person name="Bushley K.E."/>
            <person name="Ohm R.A."/>
            <person name="Otillar R."/>
            <person name="Martin J."/>
            <person name="Schackwitz W."/>
            <person name="Grimwood J."/>
            <person name="MohdZainudin N."/>
            <person name="Xue C."/>
            <person name="Wang R."/>
            <person name="Manning V.A."/>
            <person name="Dhillon B."/>
            <person name="Tu Z.J."/>
            <person name="Steffenson B.J."/>
            <person name="Salamov A."/>
            <person name="Sun H."/>
            <person name="Lowry S."/>
            <person name="LaButti K."/>
            <person name="Han J."/>
            <person name="Copeland A."/>
            <person name="Lindquist E."/>
            <person name="Barry K."/>
            <person name="Schmutz J."/>
            <person name="Baker S.E."/>
            <person name="Ciuffetti L.M."/>
            <person name="Grigoriev I.V."/>
            <person name="Zhong S."/>
            <person name="Turgeon B.G."/>
        </authorList>
    </citation>
    <scope>NUCLEOTIDE SEQUENCE [LARGE SCALE GENOMIC DNA]</scope>
    <source>
        <strain evidence="2">C5 / ATCC 48332 / race O</strain>
    </source>
</reference>
<reference evidence="1 2" key="1">
    <citation type="journal article" date="2012" name="PLoS Pathog.">
        <title>Diverse lifestyles and strategies of plant pathogenesis encoded in the genomes of eighteen Dothideomycetes fungi.</title>
        <authorList>
            <person name="Ohm R.A."/>
            <person name="Feau N."/>
            <person name="Henrissat B."/>
            <person name="Schoch C.L."/>
            <person name="Horwitz B.A."/>
            <person name="Barry K.W."/>
            <person name="Condon B.J."/>
            <person name="Copeland A.C."/>
            <person name="Dhillon B."/>
            <person name="Glaser F."/>
            <person name="Hesse C.N."/>
            <person name="Kosti I."/>
            <person name="LaButti K."/>
            <person name="Lindquist E.A."/>
            <person name="Lucas S."/>
            <person name="Salamov A.A."/>
            <person name="Bradshaw R.E."/>
            <person name="Ciuffetti L."/>
            <person name="Hamelin R.C."/>
            <person name="Kema G.H.J."/>
            <person name="Lawrence C."/>
            <person name="Scott J.A."/>
            <person name="Spatafora J.W."/>
            <person name="Turgeon B.G."/>
            <person name="de Wit P.J.G.M."/>
            <person name="Zhong S."/>
            <person name="Goodwin S.B."/>
            <person name="Grigoriev I.V."/>
        </authorList>
    </citation>
    <scope>NUCLEOTIDE SEQUENCE [LARGE SCALE GENOMIC DNA]</scope>
    <source>
        <strain evidence="2">C5 / ATCC 48332 / race O</strain>
    </source>
</reference>
<keyword evidence="2" id="KW-1185">Reference proteome</keyword>
<accession>M2UIR8</accession>
<dbReference type="HOGENOM" id="CLU_2873718_0_0_1"/>
<dbReference type="AlphaFoldDB" id="M2UIR8"/>
<protein>
    <submittedName>
        <fullName evidence="1">Uncharacterized protein</fullName>
    </submittedName>
</protein>
<name>M2UIR8_COCH5</name>
<sequence length="69" mass="8281">VRKRLSWYLLMPIRMGTPVQHKIVAKTKDNTRPRFMLRKRRWYVWADHTEWLPIENGSNAVSFQAGRQG</sequence>
<feature type="non-terminal residue" evidence="1">
    <location>
        <position position="1"/>
    </location>
</feature>
<organism evidence="1 2">
    <name type="scientific">Cochliobolus heterostrophus (strain C5 / ATCC 48332 / race O)</name>
    <name type="common">Southern corn leaf blight fungus</name>
    <name type="synonym">Bipolaris maydis</name>
    <dbReference type="NCBI Taxonomy" id="701091"/>
    <lineage>
        <taxon>Eukaryota</taxon>
        <taxon>Fungi</taxon>
        <taxon>Dikarya</taxon>
        <taxon>Ascomycota</taxon>
        <taxon>Pezizomycotina</taxon>
        <taxon>Dothideomycetes</taxon>
        <taxon>Pleosporomycetidae</taxon>
        <taxon>Pleosporales</taxon>
        <taxon>Pleosporineae</taxon>
        <taxon>Pleosporaceae</taxon>
        <taxon>Bipolaris</taxon>
    </lineage>
</organism>
<proteinExistence type="predicted"/>
<gene>
    <name evidence="1" type="ORF">COCHEDRAFT_1023202</name>
</gene>